<accession>A0ABR2KH25</accession>
<sequence>MEPEINEDEGFHPSVDLGSAQPFKEKLPMPNSTFYDAASMIVLSISFFGTIFAQPTINWVAFFVLYAININRPPSQIKISQSMMALIMVIFLTFYLYYRMMHGYAIFVENARKKQHTSA</sequence>
<evidence type="ECO:0000313" key="3">
    <source>
        <dbReference type="Proteomes" id="UP001470230"/>
    </source>
</evidence>
<keyword evidence="1" id="KW-1133">Transmembrane helix</keyword>
<proteinExistence type="predicted"/>
<keyword evidence="1" id="KW-0472">Membrane</keyword>
<feature type="transmembrane region" description="Helical" evidence="1">
    <location>
        <begin position="79"/>
        <end position="98"/>
    </location>
</feature>
<protein>
    <submittedName>
        <fullName evidence="2">Uncharacterized protein</fullName>
    </submittedName>
</protein>
<reference evidence="2 3" key="1">
    <citation type="submission" date="2024-04" db="EMBL/GenBank/DDBJ databases">
        <title>Tritrichomonas musculus Genome.</title>
        <authorList>
            <person name="Alves-Ferreira E."/>
            <person name="Grigg M."/>
            <person name="Lorenzi H."/>
            <person name="Galac M."/>
        </authorList>
    </citation>
    <scope>NUCLEOTIDE SEQUENCE [LARGE SCALE GENOMIC DNA]</scope>
    <source>
        <strain evidence="2 3">EAF2021</strain>
    </source>
</reference>
<feature type="transmembrane region" description="Helical" evidence="1">
    <location>
        <begin position="37"/>
        <end position="67"/>
    </location>
</feature>
<keyword evidence="1" id="KW-0812">Transmembrane</keyword>
<gene>
    <name evidence="2" type="ORF">M9Y10_035165</name>
</gene>
<dbReference type="EMBL" id="JAPFFF010000005">
    <property type="protein sequence ID" value="KAK8890389.1"/>
    <property type="molecule type" value="Genomic_DNA"/>
</dbReference>
<evidence type="ECO:0000313" key="2">
    <source>
        <dbReference type="EMBL" id="KAK8890389.1"/>
    </source>
</evidence>
<comment type="caution">
    <text evidence="2">The sequence shown here is derived from an EMBL/GenBank/DDBJ whole genome shotgun (WGS) entry which is preliminary data.</text>
</comment>
<dbReference type="Proteomes" id="UP001470230">
    <property type="component" value="Unassembled WGS sequence"/>
</dbReference>
<evidence type="ECO:0000256" key="1">
    <source>
        <dbReference type="SAM" id="Phobius"/>
    </source>
</evidence>
<organism evidence="2 3">
    <name type="scientific">Tritrichomonas musculus</name>
    <dbReference type="NCBI Taxonomy" id="1915356"/>
    <lineage>
        <taxon>Eukaryota</taxon>
        <taxon>Metamonada</taxon>
        <taxon>Parabasalia</taxon>
        <taxon>Tritrichomonadida</taxon>
        <taxon>Tritrichomonadidae</taxon>
        <taxon>Tritrichomonas</taxon>
    </lineage>
</organism>
<keyword evidence="3" id="KW-1185">Reference proteome</keyword>
<name>A0ABR2KH25_9EUKA</name>